<comment type="subunit">
    <text evidence="15">Heterotrimer of RecB, RecC and RecD. All subunits contribute to DNA-binding. Interacts with RecA.</text>
</comment>
<dbReference type="RefSeq" id="WP_158983271.1">
    <property type="nucleotide sequence ID" value="NZ_BAABKY010000001.1"/>
</dbReference>
<feature type="region of interest" description="Nuclease activity, interacts with RecD and RecA" evidence="15">
    <location>
        <begin position="912"/>
        <end position="1205"/>
    </location>
</feature>
<evidence type="ECO:0000256" key="6">
    <source>
        <dbReference type="ARBA" id="ARBA00022806"/>
    </source>
</evidence>
<evidence type="ECO:0000256" key="7">
    <source>
        <dbReference type="ARBA" id="ARBA00022839"/>
    </source>
</evidence>
<dbReference type="CDD" id="cd22352">
    <property type="entry name" value="RecB_C-like"/>
    <property type="match status" value="1"/>
</dbReference>
<feature type="binding site" evidence="16">
    <location>
        <begin position="21"/>
        <end position="28"/>
    </location>
    <ligand>
        <name>ATP</name>
        <dbReference type="ChEBI" id="CHEBI:30616"/>
    </ligand>
</feature>
<dbReference type="HAMAP" id="MF_01485">
    <property type="entry name" value="RecB"/>
    <property type="match status" value="1"/>
</dbReference>
<feature type="domain" description="UvrD-like helicase ATP-binding" evidence="17">
    <location>
        <begin position="1"/>
        <end position="465"/>
    </location>
</feature>
<dbReference type="InterPro" id="IPR014016">
    <property type="entry name" value="UvrD-like_ATP-bd"/>
</dbReference>
<evidence type="ECO:0000256" key="8">
    <source>
        <dbReference type="ARBA" id="ARBA00022840"/>
    </source>
</evidence>
<keyword evidence="5 15" id="KW-0378">Hydrolase</keyword>
<dbReference type="InterPro" id="IPR038726">
    <property type="entry name" value="PDDEXK_AddAB-type"/>
</dbReference>
<dbReference type="InterPro" id="IPR011335">
    <property type="entry name" value="Restrct_endonuc-II-like"/>
</dbReference>
<evidence type="ECO:0000256" key="10">
    <source>
        <dbReference type="ARBA" id="ARBA00023125"/>
    </source>
</evidence>
<dbReference type="SUPFAM" id="SSF52540">
    <property type="entry name" value="P-loop containing nucleoside triphosphate hydrolases"/>
    <property type="match status" value="1"/>
</dbReference>
<dbReference type="Pfam" id="PF13361">
    <property type="entry name" value="UvrD_C"/>
    <property type="match status" value="2"/>
</dbReference>
<comment type="miscellaneous">
    <text evidence="15">In the RecBCD complex, RecB has a slow 3'-5' helicase, an exonuclease activity and loads RecA onto ssDNA, RecD has a fast 5'-3' helicase activity, while RecC stimulates the ATPase and processivity of the RecB helicase and contributes to recognition of the Chi site.</text>
</comment>
<dbReference type="Pfam" id="PF00580">
    <property type="entry name" value="UvrD-helicase"/>
    <property type="match status" value="1"/>
</dbReference>
<keyword evidence="12 15" id="KW-0413">Isomerase</keyword>
<comment type="caution">
    <text evidence="19">The sequence shown here is derived from an EMBL/GenBank/DDBJ whole genome shotgun (WGS) entry which is preliminary data.</text>
</comment>
<keyword evidence="3 15" id="KW-0547">Nucleotide-binding</keyword>
<keyword evidence="8 15" id="KW-0067">ATP-binding</keyword>
<dbReference type="PANTHER" id="PTHR11070">
    <property type="entry name" value="UVRD / RECB / PCRA DNA HELICASE FAMILY MEMBER"/>
    <property type="match status" value="1"/>
</dbReference>
<evidence type="ECO:0000256" key="12">
    <source>
        <dbReference type="ARBA" id="ARBA00023235"/>
    </source>
</evidence>
<evidence type="ECO:0000256" key="2">
    <source>
        <dbReference type="ARBA" id="ARBA00022723"/>
    </source>
</evidence>
<keyword evidence="10 15" id="KW-0238">DNA-binding</keyword>
<sequence length="1205" mass="132861">MNAPVNGFLDLPLDGVRLIEASAGTGKTFTLATLVTRLVIERGLRVGQILAVTYTEAATQELRERLRLRLDLAARVANEVALMPTTLDDDGEAAVTRALIERQARHEDPVALARRLRQAAREMDLASVFTIHGFCARALAEHAVEAGQPLLAPELIGSERELIDAVATDLWRSLGADARDAELLQSQWRTPEELAGDLYKLLYVPRLAPPPPADSPDPTPRLHEAADALRAAFHVHGDDACAALDAAIEAKILNGTVYRKGLPADVTRALAQWCEHGDATAPIHDRLDRLTPHVLADKTNKPKKGAPLKAPESPLFAAVADYIDAAQARERWLAGHRIALVHRVREDAARRLASLKRLRREQTFDDLIADLANALDGPHGARLVERLRAQYAFALVDEFQDTDPRQWGIFDRVFGDGEGGEPSLFLIGDPKQAIYRFRGGDVHTYLDAASRAQAAPALDRNFRSRPSLLRAIAALYERAGEQAFVDARIRFRDVEPGGQVADDDFRRDDRTAPALTVCTLPPPDDGRARAQWRVGEARQLAALACVASIHALLLDAREGRAVMREKGRERAPCAGDIAVLVRNHTEATLMREALAQAGVPAVAAGRRSLFSTEQASDTLVLLEALLRPDDDARLRGALATQLVGLDAATLARFDDDPALHRHWQLRALAWRDRWQRHGPLAMLNDVCAEQAPRVLALVDGERRLTNTLQLAEVLQEADMRAVGEHGLVDWLRVQIAEADDSDEAQQLRLESDAQCVQILTLHKSKGLEYPFVFLPFAAIGRDSRNGALCEYHDGNGRVLQLRSEATPEHSAAWSNAKVQQDEEERGEDARLLYVGLTRARHTLWLATGPFAQAELSPLAAMLDDTDVLTDALDDAFELRRIAWPLTLPESLPPDNDARVAAARAAARTVSRDWWVYSFTQLANEAPGTVEAAPRAIAEEGGARDEPAPVVPDGDPRFAGSRFGNVLHGALERVDFSAWAGWPNAAPDERELTHLRAALHAEGYGDEDIADGVDVLVPLIGNTLAVPLPEGARLCDVPHDARLAEMEFHFALRATSTQDLLSLLHRHDVLTERQGFGARQRLEGLMTGKIDLVYAHDGRFHVLDYKSNRLPRYEHDALSQAMEDSEYTLQALLYALALHRWLRFRMGDEYDYDTHFGGVRYLFCRGLDPSDEEAPGVHAWCPPRTLIDELDALMSHGAHARTEATA</sequence>
<comment type="catalytic activity">
    <reaction evidence="14 15">
        <text>ATP + H2O = ADP + phosphate + H(+)</text>
        <dbReference type="Rhea" id="RHEA:13065"/>
        <dbReference type="ChEBI" id="CHEBI:15377"/>
        <dbReference type="ChEBI" id="CHEBI:15378"/>
        <dbReference type="ChEBI" id="CHEBI:30616"/>
        <dbReference type="ChEBI" id="CHEBI:43474"/>
        <dbReference type="ChEBI" id="CHEBI:456216"/>
        <dbReference type="EC" id="5.6.2.4"/>
    </reaction>
</comment>
<keyword evidence="4 15" id="KW-0227">DNA damage</keyword>
<dbReference type="InterPro" id="IPR011604">
    <property type="entry name" value="PDDEXK-like_dom_sf"/>
</dbReference>
<feature type="binding site" evidence="15">
    <location>
        <position position="1103"/>
    </location>
    <ligand>
        <name>Mg(2+)</name>
        <dbReference type="ChEBI" id="CHEBI:18420"/>
    </ligand>
</feature>
<evidence type="ECO:0000256" key="13">
    <source>
        <dbReference type="ARBA" id="ARBA00034617"/>
    </source>
</evidence>
<reference evidence="20" key="1">
    <citation type="journal article" date="2019" name="Int. J. Syst. Evol. Microbiol.">
        <title>The Global Catalogue of Microorganisms (GCM) 10K type strain sequencing project: providing services to taxonomists for standard genome sequencing and annotation.</title>
        <authorList>
            <consortium name="The Broad Institute Genomics Platform"/>
            <consortium name="The Broad Institute Genome Sequencing Center for Infectious Disease"/>
            <person name="Wu L."/>
            <person name="Ma J."/>
        </authorList>
    </citation>
    <scope>NUCLEOTIDE SEQUENCE [LARGE SCALE GENOMIC DNA]</scope>
    <source>
        <strain evidence="20">JCM 19212</strain>
    </source>
</reference>
<evidence type="ECO:0000259" key="17">
    <source>
        <dbReference type="PROSITE" id="PS51198"/>
    </source>
</evidence>
<comment type="domain">
    <text evidence="15">The C-terminal domain has nuclease activity and interacts with RecD. It interacts with RecA, facilitating its loading onto ssDNA.</text>
</comment>
<keyword evidence="9 15" id="KW-0460">Magnesium</keyword>
<evidence type="ECO:0000256" key="5">
    <source>
        <dbReference type="ARBA" id="ARBA00022801"/>
    </source>
</evidence>
<evidence type="ECO:0000256" key="14">
    <source>
        <dbReference type="ARBA" id="ARBA00048988"/>
    </source>
</evidence>
<feature type="domain" description="UvrD-like helicase C-terminal" evidence="18">
    <location>
        <begin position="495"/>
        <end position="766"/>
    </location>
</feature>
<keyword evidence="20" id="KW-1185">Reference proteome</keyword>
<feature type="binding site" evidence="15">
    <location>
        <position position="967"/>
    </location>
    <ligand>
        <name>Mg(2+)</name>
        <dbReference type="ChEBI" id="CHEBI:18420"/>
    </ligand>
</feature>
<keyword evidence="2 15" id="KW-0479">Metal-binding</keyword>
<keyword evidence="11 15" id="KW-0234">DNA repair</keyword>
<feature type="region of interest" description="DNA-binding and helicase activity, interacts with RecC" evidence="15">
    <location>
        <begin position="1"/>
        <end position="886"/>
    </location>
</feature>
<comment type="catalytic activity">
    <reaction evidence="13 15">
        <text>Couples ATP hydrolysis with the unwinding of duplex DNA by translocating in the 3'-5' direction.</text>
        <dbReference type="EC" id="5.6.2.4"/>
    </reaction>
</comment>
<organism evidence="19 20">
    <name type="scientific">Lysobacter panacisoli</name>
    <dbReference type="NCBI Taxonomy" id="1255263"/>
    <lineage>
        <taxon>Bacteria</taxon>
        <taxon>Pseudomonadati</taxon>
        <taxon>Pseudomonadota</taxon>
        <taxon>Gammaproteobacteria</taxon>
        <taxon>Lysobacterales</taxon>
        <taxon>Lysobacteraceae</taxon>
        <taxon>Lysobacter</taxon>
    </lineage>
</organism>
<dbReference type="InterPro" id="IPR004586">
    <property type="entry name" value="RecB"/>
</dbReference>
<accession>A0ABP9L0X9</accession>
<comment type="function">
    <text evidence="15">A helicase/nuclease that prepares dsDNA breaks (DSB) for recombinational DNA repair. Binds to DSBs and unwinds DNA via a highly rapid and processive ATP-dependent bidirectional helicase activity. Unwinds dsDNA until it encounters a Chi (crossover hotspot instigator) sequence from the 3' direction. Cuts ssDNA a few nucleotides 3' to the Chi site. The properties and activities of the enzyme are changed at Chi. The Chi-altered holoenzyme produces a long 3'-ssDNA overhang and facilitates RecA-binding to the ssDNA for homologous DNA recombination and repair. Holoenzyme degrades any linearized DNA that is unable to undergo homologous recombination. In the holoenzyme this subunit contributes ATPase, 3'-5' helicase, exonuclease activity and loads RecA onto ssDNA.</text>
</comment>
<dbReference type="EC" id="5.6.2.4" evidence="15"/>
<feature type="binding site" evidence="15">
    <location>
        <position position="1090"/>
    </location>
    <ligand>
        <name>Mg(2+)</name>
        <dbReference type="ChEBI" id="CHEBI:18420"/>
    </ligand>
</feature>
<gene>
    <name evidence="15 19" type="primary">recB</name>
    <name evidence="19" type="ORF">GCM10025759_02250</name>
</gene>
<comment type="cofactor">
    <cofactor evidence="15">
        <name>Mg(2+)</name>
        <dbReference type="ChEBI" id="CHEBI:18420"/>
    </cofactor>
    <text evidence="15">Binds 1 Mg(2+) ion per subunit.</text>
</comment>
<evidence type="ECO:0000256" key="9">
    <source>
        <dbReference type="ARBA" id="ARBA00022842"/>
    </source>
</evidence>
<evidence type="ECO:0000256" key="4">
    <source>
        <dbReference type="ARBA" id="ARBA00022763"/>
    </source>
</evidence>
<dbReference type="SUPFAM" id="SSF52980">
    <property type="entry name" value="Restriction endonuclease-like"/>
    <property type="match status" value="1"/>
</dbReference>
<dbReference type="InterPro" id="IPR000212">
    <property type="entry name" value="DNA_helicase_UvrD/REP"/>
</dbReference>
<comment type="similarity">
    <text evidence="15">Belongs to the helicase family. UvrD subfamily.</text>
</comment>
<evidence type="ECO:0000259" key="18">
    <source>
        <dbReference type="PROSITE" id="PS51217"/>
    </source>
</evidence>
<evidence type="ECO:0000256" key="16">
    <source>
        <dbReference type="PROSITE-ProRule" id="PRU00560"/>
    </source>
</evidence>
<evidence type="ECO:0000256" key="15">
    <source>
        <dbReference type="HAMAP-Rule" id="MF_01485"/>
    </source>
</evidence>
<evidence type="ECO:0000256" key="11">
    <source>
        <dbReference type="ARBA" id="ARBA00023204"/>
    </source>
</evidence>
<dbReference type="Gene3D" id="1.10.486.10">
    <property type="entry name" value="PCRA, domain 4"/>
    <property type="match status" value="1"/>
</dbReference>
<dbReference type="EMBL" id="BAABKY010000001">
    <property type="protein sequence ID" value="GAA5067529.1"/>
    <property type="molecule type" value="Genomic_DNA"/>
</dbReference>
<dbReference type="PROSITE" id="PS51217">
    <property type="entry name" value="UVRD_HELICASE_CTER"/>
    <property type="match status" value="1"/>
</dbReference>
<dbReference type="Proteomes" id="UP001501083">
    <property type="component" value="Unassembled WGS sequence"/>
</dbReference>
<evidence type="ECO:0000256" key="1">
    <source>
        <dbReference type="ARBA" id="ARBA00022722"/>
    </source>
</evidence>
<dbReference type="NCBIfam" id="TIGR00609">
    <property type="entry name" value="recB"/>
    <property type="match status" value="1"/>
</dbReference>
<dbReference type="InterPro" id="IPR027417">
    <property type="entry name" value="P-loop_NTPase"/>
</dbReference>
<dbReference type="PROSITE" id="PS51198">
    <property type="entry name" value="UVRD_HELICASE_ATP_BIND"/>
    <property type="match status" value="1"/>
</dbReference>
<proteinExistence type="inferred from homology"/>
<protein>
    <recommendedName>
        <fullName evidence="15">RecBCD enzyme subunit RecB</fullName>
        <ecNumber evidence="15">3.1.11.5</ecNumber>
        <ecNumber evidence="15">5.6.2.4</ecNumber>
    </recommendedName>
    <alternativeName>
        <fullName evidence="15">DNA 3'-5' helicase subunit RecB</fullName>
    </alternativeName>
    <alternativeName>
        <fullName evidence="15">Exonuclease V subunit RecB</fullName>
        <shortName evidence="15">ExoV subunit RecB</shortName>
    </alternativeName>
    <alternativeName>
        <fullName evidence="15">Helicase/nuclease RecBCD subunit RecB</fullName>
    </alternativeName>
</protein>
<feature type="active site" description="For nuclease activity" evidence="15">
    <location>
        <position position="1103"/>
    </location>
</feature>
<evidence type="ECO:0000313" key="20">
    <source>
        <dbReference type="Proteomes" id="UP001501083"/>
    </source>
</evidence>
<keyword evidence="7 15" id="KW-0269">Exonuclease</keyword>
<dbReference type="InterPro" id="IPR014017">
    <property type="entry name" value="DNA_helicase_UvrD-like_C"/>
</dbReference>
<evidence type="ECO:0000313" key="19">
    <source>
        <dbReference type="EMBL" id="GAA5067529.1"/>
    </source>
</evidence>
<comment type="domain">
    <text evidence="15">The N-terminal DNA-binding domain is a ssDNA-dependent ATPase and has ATP-dependent 3'-5' helicase function. This domain interacts with RecC.</text>
</comment>
<keyword evidence="1 15" id="KW-0540">Nuclease</keyword>
<keyword evidence="6 15" id="KW-0347">Helicase</keyword>
<dbReference type="Gene3D" id="3.40.50.300">
    <property type="entry name" value="P-loop containing nucleotide triphosphate hydrolases"/>
    <property type="match status" value="2"/>
</dbReference>
<dbReference type="Gene3D" id="1.10.3170.10">
    <property type="entry name" value="Recbcd, chain B, domain 2"/>
    <property type="match status" value="1"/>
</dbReference>
<dbReference type="Pfam" id="PF12705">
    <property type="entry name" value="PDDEXK_1"/>
    <property type="match status" value="1"/>
</dbReference>
<name>A0ABP9L0X9_9GAMM</name>
<dbReference type="Gene3D" id="3.90.320.10">
    <property type="match status" value="1"/>
</dbReference>
<dbReference type="EC" id="3.1.11.5" evidence="15"/>
<evidence type="ECO:0000256" key="3">
    <source>
        <dbReference type="ARBA" id="ARBA00022741"/>
    </source>
</evidence>
<comment type="catalytic activity">
    <reaction evidence="15">
        <text>Exonucleolytic cleavage (in the presence of ATP) in either 5'- to 3'- or 3'- to 5'-direction to yield 5'-phosphooligonucleotides.</text>
        <dbReference type="EC" id="3.1.11.5"/>
    </reaction>
</comment>
<dbReference type="PANTHER" id="PTHR11070:SF23">
    <property type="entry name" value="RECBCD ENZYME SUBUNIT RECB"/>
    <property type="match status" value="1"/>
</dbReference>